<comment type="similarity">
    <text evidence="1">Belongs to the plant acyltransferase family.</text>
</comment>
<dbReference type="PANTHER" id="PTHR31642">
    <property type="entry name" value="TRICHOTHECENE 3-O-ACETYLTRANSFERASE"/>
    <property type="match status" value="1"/>
</dbReference>
<dbReference type="Gene3D" id="3.30.559.10">
    <property type="entry name" value="Chloramphenicol acetyltransferase-like domain"/>
    <property type="match status" value="2"/>
</dbReference>
<dbReference type="EMBL" id="JARAOO010000003">
    <property type="protein sequence ID" value="KAJ7976400.1"/>
    <property type="molecule type" value="Genomic_DNA"/>
</dbReference>
<gene>
    <name evidence="2" type="ORF">O6P43_006185</name>
</gene>
<dbReference type="Proteomes" id="UP001163823">
    <property type="component" value="Chromosome 3"/>
</dbReference>
<reference evidence="2" key="1">
    <citation type="journal article" date="2023" name="Science">
        <title>Elucidation of the pathway for biosynthesis of saponin adjuvants from the soapbark tree.</title>
        <authorList>
            <person name="Reed J."/>
            <person name="Orme A."/>
            <person name="El-Demerdash A."/>
            <person name="Owen C."/>
            <person name="Martin L.B.B."/>
            <person name="Misra R.C."/>
            <person name="Kikuchi S."/>
            <person name="Rejzek M."/>
            <person name="Martin A.C."/>
            <person name="Harkess A."/>
            <person name="Leebens-Mack J."/>
            <person name="Louveau T."/>
            <person name="Stephenson M.J."/>
            <person name="Osbourn A."/>
        </authorList>
    </citation>
    <scope>NUCLEOTIDE SEQUENCE</scope>
    <source>
        <strain evidence="2">S10</strain>
    </source>
</reference>
<dbReference type="InterPro" id="IPR023213">
    <property type="entry name" value="CAT-like_dom_sf"/>
</dbReference>
<keyword evidence="3" id="KW-1185">Reference proteome</keyword>
<proteinExistence type="inferred from homology"/>
<dbReference type="KEGG" id="qsa:O6P43_006185"/>
<accession>A0AAD7Q7N7</accession>
<dbReference type="PANTHER" id="PTHR31642:SF322">
    <property type="entry name" value="SHIKIMATE_QUINATE HYDROXYCINNAMOYLTRANSFERASE"/>
    <property type="match status" value="1"/>
</dbReference>
<organism evidence="2 3">
    <name type="scientific">Quillaja saponaria</name>
    <name type="common">Soap bark tree</name>
    <dbReference type="NCBI Taxonomy" id="32244"/>
    <lineage>
        <taxon>Eukaryota</taxon>
        <taxon>Viridiplantae</taxon>
        <taxon>Streptophyta</taxon>
        <taxon>Embryophyta</taxon>
        <taxon>Tracheophyta</taxon>
        <taxon>Spermatophyta</taxon>
        <taxon>Magnoliopsida</taxon>
        <taxon>eudicotyledons</taxon>
        <taxon>Gunneridae</taxon>
        <taxon>Pentapetalae</taxon>
        <taxon>rosids</taxon>
        <taxon>fabids</taxon>
        <taxon>Fabales</taxon>
        <taxon>Quillajaceae</taxon>
        <taxon>Quillaja</taxon>
    </lineage>
</organism>
<dbReference type="AlphaFoldDB" id="A0AAD7Q7N7"/>
<dbReference type="GO" id="GO:0016747">
    <property type="term" value="F:acyltransferase activity, transferring groups other than amino-acyl groups"/>
    <property type="evidence" value="ECO:0007669"/>
    <property type="project" value="TreeGrafter"/>
</dbReference>
<evidence type="ECO:0000313" key="2">
    <source>
        <dbReference type="EMBL" id="KAJ7976400.1"/>
    </source>
</evidence>
<name>A0AAD7Q7N7_QUISA</name>
<comment type="caution">
    <text evidence="2">The sequence shown here is derived from an EMBL/GenBank/DDBJ whole genome shotgun (WGS) entry which is preliminary data.</text>
</comment>
<evidence type="ECO:0000313" key="3">
    <source>
        <dbReference type="Proteomes" id="UP001163823"/>
    </source>
</evidence>
<protein>
    <submittedName>
        <fullName evidence="2">Spermidine hydroxycinnamoyl transferase-like</fullName>
    </submittedName>
</protein>
<dbReference type="InterPro" id="IPR050317">
    <property type="entry name" value="Plant_Fungal_Acyltransferase"/>
</dbReference>
<evidence type="ECO:0000256" key="1">
    <source>
        <dbReference type="ARBA" id="ARBA00009861"/>
    </source>
</evidence>
<sequence>MVTVTASYTVAPQEPTPNGHLTLSQIDQIQPNHITAIFVYKSNPKSRTNAIKALRDSLSKILVYYYPLAGRLRRITQGGLLELQCNAKGVHLFEAEDEKLMVDYGDFAPTDAIKDLIPRVDYGTTPLEEWPLLLVQLTRFSCGGLCVGIAICHVVVDGWASFQFVKLWAKLALGAENLDKHEIPIHERTLLLSPKTNPLMAHKKFQKPCFPFVLGCSDNKEEQKKETSVALLELSKDQVEKLKKKANNDKMLVDRAYSRYEAIAAHIWKCICKARQDDYNAFQPTVVRIMTDIRNRLKPSVPLNYAGNAIHAILTPVSHYNDIISNPLSFAAQKIREGTERLTDEYIRSALDYSARQQKENGLRSESVVDFYGNPNINIGSWMSLPGYEANFGWGKPVYVGVGALFGDGWSIIMAGPKGDGSVIMAFCLQTPHLEAFRKIFYEEINAQNPNIIISSL</sequence>
<keyword evidence="2" id="KW-0808">Transferase</keyword>
<dbReference type="Pfam" id="PF02458">
    <property type="entry name" value="Transferase"/>
    <property type="match status" value="1"/>
</dbReference>